<dbReference type="InterPro" id="IPR050390">
    <property type="entry name" value="C5-Methyltransferase"/>
</dbReference>
<dbReference type="InterPro" id="IPR018117">
    <property type="entry name" value="C5_DNA_meth_AS"/>
</dbReference>
<dbReference type="PROSITE" id="PS51679">
    <property type="entry name" value="SAM_MT_C5"/>
    <property type="match status" value="1"/>
</dbReference>
<dbReference type="PROSITE" id="PS00094">
    <property type="entry name" value="C5_MTASE_1"/>
    <property type="match status" value="1"/>
</dbReference>
<dbReference type="PANTHER" id="PTHR10629:SF52">
    <property type="entry name" value="DNA (CYTOSINE-5)-METHYLTRANSFERASE 1"/>
    <property type="match status" value="1"/>
</dbReference>
<gene>
    <name evidence="8" type="ORF">CLAC_04385</name>
</gene>
<evidence type="ECO:0000313" key="9">
    <source>
        <dbReference type="Proteomes" id="UP000058446"/>
    </source>
</evidence>
<dbReference type="PATRIC" id="fig|1408189.4.peg.878"/>
<dbReference type="EC" id="2.1.1.37" evidence="7"/>
<dbReference type="GO" id="GO:0009307">
    <property type="term" value="P:DNA restriction-modification system"/>
    <property type="evidence" value="ECO:0007669"/>
    <property type="project" value="UniProtKB-KW"/>
</dbReference>
<evidence type="ECO:0000256" key="4">
    <source>
        <dbReference type="ARBA" id="ARBA00022747"/>
    </source>
</evidence>
<dbReference type="SUPFAM" id="SSF53335">
    <property type="entry name" value="S-adenosyl-L-methionine-dependent methyltransferases"/>
    <property type="match status" value="1"/>
</dbReference>
<dbReference type="PRINTS" id="PR00105">
    <property type="entry name" value="C5METTRFRASE"/>
</dbReference>
<reference evidence="8 9" key="1">
    <citation type="submission" date="2013-10" db="EMBL/GenBank/DDBJ databases">
        <title>Complete genome sequence of Corynebacterium lactis DSM 45799(T), isolated from raw cow milk.</title>
        <authorList>
            <person name="Ruckert C."/>
            <person name="Albersmeier A."/>
            <person name="Lipski A."/>
            <person name="Kalinowski J."/>
        </authorList>
    </citation>
    <scope>NUCLEOTIDE SEQUENCE [LARGE SCALE GENOMIC DNA]</scope>
    <source>
        <strain evidence="8 9">RW2-5</strain>
    </source>
</reference>
<dbReference type="EMBL" id="CP006841">
    <property type="protein sequence ID" value="ALA67066.1"/>
    <property type="molecule type" value="Genomic_DNA"/>
</dbReference>
<dbReference type="AlphaFoldDB" id="A0A0K2H005"/>
<organism evidence="8 9">
    <name type="scientific">Corynebacterium lactis RW2-5</name>
    <dbReference type="NCBI Taxonomy" id="1408189"/>
    <lineage>
        <taxon>Bacteria</taxon>
        <taxon>Bacillati</taxon>
        <taxon>Actinomycetota</taxon>
        <taxon>Actinomycetes</taxon>
        <taxon>Mycobacteriales</taxon>
        <taxon>Corynebacteriaceae</taxon>
        <taxon>Corynebacterium</taxon>
    </lineage>
</organism>
<keyword evidence="1 5" id="KW-0489">Methyltransferase</keyword>
<evidence type="ECO:0000256" key="2">
    <source>
        <dbReference type="ARBA" id="ARBA00022679"/>
    </source>
</evidence>
<dbReference type="Pfam" id="PF00145">
    <property type="entry name" value="DNA_methylase"/>
    <property type="match status" value="1"/>
</dbReference>
<protein>
    <recommendedName>
        <fullName evidence="7">Cytosine-specific methyltransferase</fullName>
        <ecNumber evidence="7">2.1.1.37</ecNumber>
    </recommendedName>
</protein>
<keyword evidence="4" id="KW-0680">Restriction system</keyword>
<dbReference type="GO" id="GO:0003886">
    <property type="term" value="F:DNA (cytosine-5-)-methyltransferase activity"/>
    <property type="evidence" value="ECO:0007669"/>
    <property type="project" value="UniProtKB-EC"/>
</dbReference>
<dbReference type="InterPro" id="IPR029063">
    <property type="entry name" value="SAM-dependent_MTases_sf"/>
</dbReference>
<dbReference type="STRING" id="1408189.CLAC_04385"/>
<comment type="similarity">
    <text evidence="5 6">Belongs to the class I-like SAM-binding methyltransferase superfamily. C5-methyltransferase family.</text>
</comment>
<dbReference type="InterPro" id="IPR001525">
    <property type="entry name" value="C5_MeTfrase"/>
</dbReference>
<accession>A0A0K2H005</accession>
<dbReference type="GO" id="GO:0032259">
    <property type="term" value="P:methylation"/>
    <property type="evidence" value="ECO:0007669"/>
    <property type="project" value="UniProtKB-KW"/>
</dbReference>
<dbReference type="Gene3D" id="3.40.50.150">
    <property type="entry name" value="Vaccinia Virus protein VP39"/>
    <property type="match status" value="1"/>
</dbReference>
<dbReference type="PROSITE" id="PS00095">
    <property type="entry name" value="C5_MTASE_2"/>
    <property type="match status" value="1"/>
</dbReference>
<dbReference type="GO" id="GO:0044027">
    <property type="term" value="P:negative regulation of gene expression via chromosomal CpG island methylation"/>
    <property type="evidence" value="ECO:0007669"/>
    <property type="project" value="TreeGrafter"/>
</dbReference>
<dbReference type="CDD" id="cd00315">
    <property type="entry name" value="Cyt_C5_DNA_methylase"/>
    <property type="match status" value="1"/>
</dbReference>
<dbReference type="NCBIfam" id="TIGR00675">
    <property type="entry name" value="dcm"/>
    <property type="match status" value="1"/>
</dbReference>
<dbReference type="RefSeq" id="WP_053411848.1">
    <property type="nucleotide sequence ID" value="NZ_CP006841.1"/>
</dbReference>
<evidence type="ECO:0000256" key="1">
    <source>
        <dbReference type="ARBA" id="ARBA00022603"/>
    </source>
</evidence>
<comment type="catalytic activity">
    <reaction evidence="7">
        <text>a 2'-deoxycytidine in DNA + S-adenosyl-L-methionine = a 5-methyl-2'-deoxycytidine in DNA + S-adenosyl-L-homocysteine + H(+)</text>
        <dbReference type="Rhea" id="RHEA:13681"/>
        <dbReference type="Rhea" id="RHEA-COMP:11369"/>
        <dbReference type="Rhea" id="RHEA-COMP:11370"/>
        <dbReference type="ChEBI" id="CHEBI:15378"/>
        <dbReference type="ChEBI" id="CHEBI:57856"/>
        <dbReference type="ChEBI" id="CHEBI:59789"/>
        <dbReference type="ChEBI" id="CHEBI:85452"/>
        <dbReference type="ChEBI" id="CHEBI:85454"/>
        <dbReference type="EC" id="2.1.1.37"/>
    </reaction>
</comment>
<evidence type="ECO:0000313" key="8">
    <source>
        <dbReference type="EMBL" id="ALA67066.1"/>
    </source>
</evidence>
<dbReference type="OrthoDB" id="9813719at2"/>
<dbReference type="Gene3D" id="3.90.120.10">
    <property type="entry name" value="DNA Methylase, subunit A, domain 2"/>
    <property type="match status" value="1"/>
</dbReference>
<dbReference type="GO" id="GO:0003677">
    <property type="term" value="F:DNA binding"/>
    <property type="evidence" value="ECO:0007669"/>
    <property type="project" value="TreeGrafter"/>
</dbReference>
<evidence type="ECO:0000256" key="7">
    <source>
        <dbReference type="RuleBase" id="RU000417"/>
    </source>
</evidence>
<name>A0A0K2H005_9CORY</name>
<dbReference type="InterPro" id="IPR031303">
    <property type="entry name" value="C5_meth_CS"/>
</dbReference>
<evidence type="ECO:0000256" key="6">
    <source>
        <dbReference type="RuleBase" id="RU000416"/>
    </source>
</evidence>
<keyword evidence="2 5" id="KW-0808">Transferase</keyword>
<dbReference type="PANTHER" id="PTHR10629">
    <property type="entry name" value="CYTOSINE-SPECIFIC METHYLTRANSFERASE"/>
    <property type="match status" value="1"/>
</dbReference>
<keyword evidence="9" id="KW-1185">Reference proteome</keyword>
<evidence type="ECO:0000256" key="3">
    <source>
        <dbReference type="ARBA" id="ARBA00022691"/>
    </source>
</evidence>
<dbReference type="Proteomes" id="UP000058446">
    <property type="component" value="Chromosome"/>
</dbReference>
<dbReference type="REBASE" id="124511">
    <property type="entry name" value="M.Cla25ORF4385P"/>
</dbReference>
<evidence type="ECO:0000256" key="5">
    <source>
        <dbReference type="PROSITE-ProRule" id="PRU01016"/>
    </source>
</evidence>
<dbReference type="KEGG" id="clw:CLAC_04385"/>
<feature type="active site" evidence="5">
    <location>
        <position position="83"/>
    </location>
</feature>
<proteinExistence type="inferred from homology"/>
<keyword evidence="3 5" id="KW-0949">S-adenosyl-L-methionine</keyword>
<sequence length="333" mass="36031">MAHLTSLEICAGAGGQALGLEQAGFHHVCTVENDPDACNTLRLNRDNDLIPSAARWNVREDDVRNLVGADFEGIDLFAGGVPCPPFSIAGKQLGADDERDLFPKALEIVAGASPKAVLLENVKGLSQPRFKTYRASVINELNRLGYESHWRLIYASEHGVPQLRPRFVLVALKEEFVPYFHWPEPVGEAPTVGDTLKKEMGSRGWRGADEWAKNADKIAPTLVGGSKKHGGPDVGPSRAREAWAKLGVKGSSIAEFPPSEDDPVDQPPRLTVAMGALIQGFPPEWRFSGKKTAAWRQVGNAFPPPVARALGTAISDALNKQTVSLAYQDMIAV</sequence>